<comment type="caution">
    <text evidence="2">The sequence shown here is derived from an EMBL/GenBank/DDBJ whole genome shotgun (WGS) entry which is preliminary data.</text>
</comment>
<organism evidence="2 3">
    <name type="scientific">Rhodoferax ferrireducens</name>
    <dbReference type="NCBI Taxonomy" id="192843"/>
    <lineage>
        <taxon>Bacteria</taxon>
        <taxon>Pseudomonadati</taxon>
        <taxon>Pseudomonadota</taxon>
        <taxon>Betaproteobacteria</taxon>
        <taxon>Burkholderiales</taxon>
        <taxon>Comamonadaceae</taxon>
        <taxon>Rhodoferax</taxon>
    </lineage>
</organism>
<protein>
    <submittedName>
        <fullName evidence="2">Uncharacterized protein</fullName>
    </submittedName>
</protein>
<evidence type="ECO:0000256" key="1">
    <source>
        <dbReference type="SAM" id="MobiDB-lite"/>
    </source>
</evidence>
<dbReference type="InterPro" id="IPR009553">
    <property type="entry name" value="DUF1173"/>
</dbReference>
<name>A0ABU2CGG8_9BURK</name>
<keyword evidence="3" id="KW-1185">Reference proteome</keyword>
<evidence type="ECO:0000313" key="3">
    <source>
        <dbReference type="Proteomes" id="UP001180487"/>
    </source>
</evidence>
<proteinExistence type="predicted"/>
<feature type="compositionally biased region" description="Low complexity" evidence="1">
    <location>
        <begin position="302"/>
        <end position="314"/>
    </location>
</feature>
<feature type="compositionally biased region" description="Basic and acidic residues" evidence="1">
    <location>
        <begin position="315"/>
        <end position="325"/>
    </location>
</feature>
<sequence length="350" mass="39885">MLSLDFALNKGRSRQSGVASEVEHESVRSDGTKLTMRGLLHFLMDEAGLTRWTPAMTGRRSWYVVRRELLRGASSKMTKGQPLPALIHIPESFVLDRADEIRQRQRESLARLLESTSARMILLGEVKAIEDARYGKCLIVKHMPDAKLMMTDDLHKHLVSRFAHQLQLWSQIEMSHLMMLSTISRSAQGVMSIEAVCLMNVTEHWIPFESLFEWELLDALHREQRRFTKGLRYNLPSTKPLACTVLQDTGEASTAMFVVPQDAEGEYDAAIDVLMQQSNLLAWKWRAGAESIPKLPMTWTESQAQQQQQVSQGDDQARDAQLHQDLAAHELIEHESSHEPSEQKKVFEQS</sequence>
<accession>A0ABU2CGG8</accession>
<dbReference type="Proteomes" id="UP001180487">
    <property type="component" value="Unassembled WGS sequence"/>
</dbReference>
<dbReference type="EMBL" id="JAVDXT010000009">
    <property type="protein sequence ID" value="MDR7380439.1"/>
    <property type="molecule type" value="Genomic_DNA"/>
</dbReference>
<feature type="region of interest" description="Disordered" evidence="1">
    <location>
        <begin position="299"/>
        <end position="325"/>
    </location>
</feature>
<reference evidence="2 3" key="1">
    <citation type="submission" date="2023-07" db="EMBL/GenBank/DDBJ databases">
        <title>Sorghum-associated microbial communities from plants grown in Nebraska, USA.</title>
        <authorList>
            <person name="Schachtman D."/>
        </authorList>
    </citation>
    <scope>NUCLEOTIDE SEQUENCE [LARGE SCALE GENOMIC DNA]</scope>
    <source>
        <strain evidence="2 3">BE313</strain>
    </source>
</reference>
<dbReference type="Pfam" id="PF06666">
    <property type="entry name" value="DUF1173"/>
    <property type="match status" value="1"/>
</dbReference>
<gene>
    <name evidence="2" type="ORF">J2X19_005146</name>
</gene>
<evidence type="ECO:0000313" key="2">
    <source>
        <dbReference type="EMBL" id="MDR7380439.1"/>
    </source>
</evidence>